<protein>
    <submittedName>
        <fullName evidence="1">Uncharacterized protein</fullName>
    </submittedName>
</protein>
<dbReference type="AlphaFoldDB" id="A0AAW8AR09"/>
<name>A0AAW8AR09_KLEPN</name>
<evidence type="ECO:0000313" key="1">
    <source>
        <dbReference type="EMBL" id="MDP0971948.1"/>
    </source>
</evidence>
<evidence type="ECO:0000313" key="2">
    <source>
        <dbReference type="Proteomes" id="UP001244490"/>
    </source>
</evidence>
<dbReference type="Proteomes" id="UP001244490">
    <property type="component" value="Unassembled WGS sequence"/>
</dbReference>
<gene>
    <name evidence="1" type="ORF">Q6294_33985</name>
</gene>
<dbReference type="EMBL" id="JAUUIA010001453">
    <property type="protein sequence ID" value="MDP0971948.1"/>
    <property type="molecule type" value="Genomic_DNA"/>
</dbReference>
<sequence length="62" mass="7310">MYLIDASRPENFTTDPADVREMMIQLWYPIETVDEGTRAEYMDYPTFQWLKGRSPIPLVTIP</sequence>
<accession>A0AAW8AR09</accession>
<reference evidence="1" key="1">
    <citation type="submission" date="2023-07" db="EMBL/GenBank/DDBJ databases">
        <authorList>
            <person name="Peng Z."/>
        </authorList>
    </citation>
    <scope>NUCLEOTIDE SEQUENCE</scope>
    <source>
        <strain evidence="1">KP219</strain>
    </source>
</reference>
<organism evidence="1 2">
    <name type="scientific">Klebsiella pneumoniae</name>
    <dbReference type="NCBI Taxonomy" id="573"/>
    <lineage>
        <taxon>Bacteria</taxon>
        <taxon>Pseudomonadati</taxon>
        <taxon>Pseudomonadota</taxon>
        <taxon>Gammaproteobacteria</taxon>
        <taxon>Enterobacterales</taxon>
        <taxon>Enterobacteriaceae</taxon>
        <taxon>Klebsiella/Raoultella group</taxon>
        <taxon>Klebsiella</taxon>
        <taxon>Klebsiella pneumoniae complex</taxon>
    </lineage>
</organism>
<comment type="caution">
    <text evidence="1">The sequence shown here is derived from an EMBL/GenBank/DDBJ whole genome shotgun (WGS) entry which is preliminary data.</text>
</comment>
<proteinExistence type="predicted"/>
<feature type="non-terminal residue" evidence="1">
    <location>
        <position position="62"/>
    </location>
</feature>